<keyword evidence="3" id="KW-1185">Reference proteome</keyword>
<evidence type="ECO:0000256" key="1">
    <source>
        <dbReference type="SAM" id="Phobius"/>
    </source>
</evidence>
<feature type="transmembrane region" description="Helical" evidence="1">
    <location>
        <begin position="7"/>
        <end position="24"/>
    </location>
</feature>
<evidence type="ECO:0000313" key="3">
    <source>
        <dbReference type="Proteomes" id="UP000286402"/>
    </source>
</evidence>
<feature type="transmembrane region" description="Helical" evidence="1">
    <location>
        <begin position="53"/>
        <end position="73"/>
    </location>
</feature>
<reference evidence="2 3" key="1">
    <citation type="submission" date="2016-07" db="EMBL/GenBank/DDBJ databases">
        <title>Genome analysis of Sphingobacterium siyangense T12B17.</title>
        <authorList>
            <person name="Xu D."/>
            <person name="Su Y."/>
            <person name="Zheng S."/>
        </authorList>
    </citation>
    <scope>NUCLEOTIDE SEQUENCE [LARGE SCALE GENOMIC DNA]</scope>
    <source>
        <strain evidence="2 3">T12B17</strain>
    </source>
</reference>
<dbReference type="AlphaFoldDB" id="A0A420FP98"/>
<gene>
    <name evidence="2" type="ORF">BCY89_07335</name>
</gene>
<sequence>MKKMKEYKIAIGLSTVLCLIAFFIRDRFLMFFTTEIIGESPLFKDSWRLPGQVLPTLIFIFSFGILPFLYLSVKNYCKVSSLRNQRLSLLIISTSGLVLCWVRLVYLKFKVAQIRDLLRRAEFTSDGDIPSVRFQDMHLESYLLVGLLVGWLLSIIIFRKSTNPKL</sequence>
<feature type="transmembrane region" description="Helical" evidence="1">
    <location>
        <begin position="141"/>
        <end position="158"/>
    </location>
</feature>
<protein>
    <submittedName>
        <fullName evidence="2">Uncharacterized protein</fullName>
    </submittedName>
</protein>
<proteinExistence type="predicted"/>
<evidence type="ECO:0000313" key="2">
    <source>
        <dbReference type="EMBL" id="RKF34769.1"/>
    </source>
</evidence>
<keyword evidence="1" id="KW-0812">Transmembrane</keyword>
<comment type="caution">
    <text evidence="2">The sequence shown here is derived from an EMBL/GenBank/DDBJ whole genome shotgun (WGS) entry which is preliminary data.</text>
</comment>
<keyword evidence="1" id="KW-0472">Membrane</keyword>
<feature type="transmembrane region" description="Helical" evidence="1">
    <location>
        <begin position="85"/>
        <end position="106"/>
    </location>
</feature>
<keyword evidence="1" id="KW-1133">Transmembrane helix</keyword>
<name>A0A420FP98_9SPHI</name>
<accession>A0A420FP98</accession>
<dbReference type="EMBL" id="MCAQ01000023">
    <property type="protein sequence ID" value="RKF34769.1"/>
    <property type="molecule type" value="Genomic_DNA"/>
</dbReference>
<dbReference type="Proteomes" id="UP000286402">
    <property type="component" value="Unassembled WGS sequence"/>
</dbReference>
<organism evidence="2 3">
    <name type="scientific">Sphingobacterium siyangense</name>
    <dbReference type="NCBI Taxonomy" id="459529"/>
    <lineage>
        <taxon>Bacteria</taxon>
        <taxon>Pseudomonadati</taxon>
        <taxon>Bacteroidota</taxon>
        <taxon>Sphingobacteriia</taxon>
        <taxon>Sphingobacteriales</taxon>
        <taxon>Sphingobacteriaceae</taxon>
        <taxon>Sphingobacterium</taxon>
    </lineage>
</organism>